<dbReference type="Pfam" id="PF00059">
    <property type="entry name" value="Lectin_C"/>
    <property type="match status" value="14"/>
</dbReference>
<dbReference type="InterPro" id="IPR016187">
    <property type="entry name" value="CTDL_fold"/>
</dbReference>
<evidence type="ECO:0000313" key="5">
    <source>
        <dbReference type="Proteomes" id="UP000694843"/>
    </source>
</evidence>
<keyword evidence="1" id="KW-1015">Disulfide bond</keyword>
<organism evidence="5 6">
    <name type="scientific">Hyalella azteca</name>
    <name type="common">Amphipod</name>
    <dbReference type="NCBI Taxonomy" id="294128"/>
    <lineage>
        <taxon>Eukaryota</taxon>
        <taxon>Metazoa</taxon>
        <taxon>Ecdysozoa</taxon>
        <taxon>Arthropoda</taxon>
        <taxon>Crustacea</taxon>
        <taxon>Multicrustacea</taxon>
        <taxon>Malacostraca</taxon>
        <taxon>Eumalacostraca</taxon>
        <taxon>Peracarida</taxon>
        <taxon>Amphipoda</taxon>
        <taxon>Senticaudata</taxon>
        <taxon>Talitrida</taxon>
        <taxon>Talitroidea</taxon>
        <taxon>Hyalellidae</taxon>
        <taxon>Hyalella</taxon>
    </lineage>
</organism>
<keyword evidence="3" id="KW-0812">Transmembrane</keyword>
<feature type="domain" description="C-type lectin" evidence="4">
    <location>
        <begin position="1425"/>
        <end position="1545"/>
    </location>
</feature>
<name>A0A8B7N7F1_HYAAZ</name>
<dbReference type="InterPro" id="IPR001304">
    <property type="entry name" value="C-type_lectin-like"/>
</dbReference>
<feature type="domain" description="C-type lectin" evidence="4">
    <location>
        <begin position="1123"/>
        <end position="1244"/>
    </location>
</feature>
<feature type="non-terminal residue" evidence="6">
    <location>
        <position position="1"/>
    </location>
</feature>
<feature type="domain" description="C-type lectin" evidence="4">
    <location>
        <begin position="1572"/>
        <end position="1687"/>
    </location>
</feature>
<dbReference type="PANTHER" id="PTHR22803">
    <property type="entry name" value="MANNOSE, PHOSPHOLIPASE, LECTIN RECEPTOR RELATED"/>
    <property type="match status" value="1"/>
</dbReference>
<dbReference type="InterPro" id="IPR018378">
    <property type="entry name" value="C-type_lectin_CS"/>
</dbReference>
<gene>
    <name evidence="6" type="primary">LOC108666795</name>
</gene>
<feature type="domain" description="C-type lectin" evidence="4">
    <location>
        <begin position="266"/>
        <end position="393"/>
    </location>
</feature>
<keyword evidence="6" id="KW-0675">Receptor</keyword>
<dbReference type="GeneID" id="108666795"/>
<proteinExistence type="predicted"/>
<feature type="domain" description="C-type lectin" evidence="4">
    <location>
        <begin position="130"/>
        <end position="253"/>
    </location>
</feature>
<reference evidence="6" key="1">
    <citation type="submission" date="2025-08" db="UniProtKB">
        <authorList>
            <consortium name="RefSeq"/>
        </authorList>
    </citation>
    <scope>IDENTIFICATION</scope>
    <source>
        <tissue evidence="6">Whole organism</tissue>
    </source>
</reference>
<feature type="compositionally biased region" description="Basic and acidic residues" evidence="2">
    <location>
        <begin position="2046"/>
        <end position="2059"/>
    </location>
</feature>
<dbReference type="OMA" id="NIGMGWC"/>
<dbReference type="RefSeq" id="XP_018009209.1">
    <property type="nucleotide sequence ID" value="XM_018153720.2"/>
</dbReference>
<feature type="domain" description="C-type lectin" evidence="4">
    <location>
        <begin position="418"/>
        <end position="528"/>
    </location>
</feature>
<evidence type="ECO:0000313" key="6">
    <source>
        <dbReference type="RefSeq" id="XP_018009209.1"/>
    </source>
</evidence>
<dbReference type="CDD" id="cd00037">
    <property type="entry name" value="CLECT"/>
    <property type="match status" value="11"/>
</dbReference>
<dbReference type="PROSITE" id="PS00615">
    <property type="entry name" value="C_TYPE_LECTIN_1"/>
    <property type="match status" value="4"/>
</dbReference>
<dbReference type="InterPro" id="IPR016186">
    <property type="entry name" value="C-type_lectin-like/link_sf"/>
</dbReference>
<feature type="transmembrane region" description="Helical" evidence="3">
    <location>
        <begin position="1996"/>
        <end position="2022"/>
    </location>
</feature>
<feature type="domain" description="C-type lectin" evidence="4">
    <location>
        <begin position="1274"/>
        <end position="1392"/>
    </location>
</feature>
<evidence type="ECO:0000256" key="1">
    <source>
        <dbReference type="ARBA" id="ARBA00023157"/>
    </source>
</evidence>
<evidence type="ECO:0000256" key="2">
    <source>
        <dbReference type="SAM" id="MobiDB-lite"/>
    </source>
</evidence>
<dbReference type="OrthoDB" id="6381385at2759"/>
<feature type="domain" description="C-type lectin" evidence="4">
    <location>
        <begin position="1713"/>
        <end position="1830"/>
    </location>
</feature>
<keyword evidence="3" id="KW-0472">Membrane</keyword>
<feature type="domain" description="C-type lectin" evidence="4">
    <location>
        <begin position="1856"/>
        <end position="1967"/>
    </location>
</feature>
<feature type="region of interest" description="Disordered" evidence="2">
    <location>
        <begin position="2034"/>
        <end position="2059"/>
    </location>
</feature>
<evidence type="ECO:0000259" key="4">
    <source>
        <dbReference type="PROSITE" id="PS50041"/>
    </source>
</evidence>
<feature type="domain" description="C-type lectin" evidence="4">
    <location>
        <begin position="17"/>
        <end position="135"/>
    </location>
</feature>
<keyword evidence="5" id="KW-1185">Reference proteome</keyword>
<dbReference type="Proteomes" id="UP000694843">
    <property type="component" value="Unplaced"/>
</dbReference>
<dbReference type="SUPFAM" id="SSF56436">
    <property type="entry name" value="C-type lectin-like"/>
    <property type="match status" value="14"/>
</dbReference>
<protein>
    <submittedName>
        <fullName evidence="6">Macrophage mannose receptor 1</fullName>
    </submittedName>
</protein>
<dbReference type="KEGG" id="hazt:108666795"/>
<sequence length="2059" mass="229365">GGEMVAECPPGYVQRGGTSDCYLFHSGSKRTWYDATSYCTKQNGNLVRIETADMTGWLSLQIVESGIVGDSSEFWIDARYNETAEIWYWASNGHVVDLNYIPEDARPKEGNFGVLTTDSTLLGHDESDQYHFICHRLISKTVSDIRDSWLNAELMCQQISGDLVTINDDQEQFFILDEALKHHDNVWIGMTEIGHAGQFYWIGDNSTEYTNWAQNKSMPQSMGGTASAVVDAEDARGQWLTENAVNDHIFVCERPTGACVAGWEEFGDSCYYFNRLDVDVVTWLTAHELCQGIGTHLLVVDSQEEDDFIRGKISEGEQLWIGLYFEQNNTAFKWVDGSLYSNNITHMSQQDEDDVIAQGESKCVAAQIDTSTEVNEESWDPLTCTETRNYICEVAAGTPVYIHVPPLEQYCPDGWVLDQDFCYLVSSNEMTWSSAESFCQTAGGHLASINSWIEQDTVHNHLDDTSWIGLNDRRVDGVFEWSDGNAVVIQNWNMGEPSGGDENCVEMKIEEGFWNDMTCSEAQPFVCKRGYSTTPLGPVTTTTPAPDSGSCGEGWEEDSTSGICYMFVNELLAQADARLRCQEMPYSEGQSVPDLTSLSNEDEQLFVGGMVARARVQDHGVYIGLKNDYTSLYWTDGEPVAILNYADGEPNGYYYDSCTEMLNDGTYKWNDCDCTLRLPFVCEKKGLDYKSPTPPPILSECPAGWKFFNEFCYYISSPSELKDWSDARGSCADMYGSSLTSIMSEDENKFILDSIQDGYKNTWIGLIALDNGSYTSWVNGDLITYTNWYPGEPNNQFGLEDCVEMMLSYAGGGQGQWNDMPCDSEDRFVCKTQFKTCPEGWSLHDNKCYYISTISETWDIALDKCREVEGDATLLSWHSQAEVDYVQGLINDSIDLTWLGLRFEEGEAWKWTDGSADDYINWRPGQPDHNDTELCALTDSNPESSNYGYIDNYPCNGSHHFACEFFPTHAVGCDPGWEFYGGYCYYDSQHKEEFPTLNYEDASAKCQEFGGHLTSILSADENNFLYSHLNDYYGFYHIGLKVTASDGKFSWSDGSPVLYTSLSSIYSAPTSNTCFFLAQFCGLLWESLDGCASEEYYLCKKPATITSLLPPSSGCISNDDLYHGTSCYSKMSYKTNYKTAKSNCSSLIPGGHVVSIKDQVEGAFLAAHLGELGGHVWIGLQEMVNNDGTIGFRWDDGTDFTYSSWGEYQPDTDVGECAYASGDEASLGLWYISDCMNNNPFICEYKRDGYTTIAPPVTTAGPALCPAGWTLYTSTQSCYKVMTDEKSQGLAQAACAQFGGNLVSIHSEQEEIFLRKLPDFASINSSFFWTGLVHGADNGGYSWLDSTATDFLHWANGQPDSHLNREDCVSVLIETFLWYDSYCDGYLPYICEAPQGFTMTTIHPITSAPDVQCVDFPQDPKWLQNNGQCYRIFSETETTSQSWHEARRECESFGANLASVIDEQENSFLVSKVHRYSDNSLWIGGYAYYEEGFRWSNGDPFEFTNWDMGEPNSELDQESCLAVYPQKFGYWNDDNCGTPHGFICKRPVGGTAPPLTTASPPAGHCRQGYLHAGGKCIQLVENKLSFDDARKACRESGVNSDLISIHGPELQAAVTVIMSLAVDPAWIGLRFVGGSYKWVDQTSFSYSSWSSGEPNEDSQSMPCVQTEPGTGYWDDLSCNNNRSYICAQNPESDLSTDAPKPKCSSPFSDYLDYSGSCYKAVTDPKSWHEAEDYCVAENAHLVSIESVAENALIYGVALEANMPDVWIGLNSIKDADQYRWSDTFPVLFTRWGRDQPNVSDTDSRCVQLTTSLDALWYNSRCDEPRPFFCKYSSEPIPTAEPPVDGNCPNPNWLDFGGGYCYRIFNTIKPWNDANLACMQEGATLVSIHSQAELDLVQRATAEYKGNQWNGLIQQSAGYGWTDGSAVDYLNWGEGEPNNDGDLCVEMNEKDLSWNDVACDAERIFICKVAKVNGDDAVQSTPPPIGTTRTPENGKGLAGGAIAGIVIGCLLLVAVLGFVGYSYRDRLLTTMRPSSDVGPPFVTVQETKTEGEDDSQHSTV</sequence>
<dbReference type="Gene3D" id="3.10.100.10">
    <property type="entry name" value="Mannose-Binding Protein A, subunit A"/>
    <property type="match status" value="14"/>
</dbReference>
<keyword evidence="3" id="KW-1133">Transmembrane helix</keyword>
<evidence type="ECO:0000256" key="3">
    <source>
        <dbReference type="SAM" id="Phobius"/>
    </source>
</evidence>
<feature type="domain" description="C-type lectin" evidence="4">
    <location>
        <begin position="844"/>
        <end position="964"/>
    </location>
</feature>
<dbReference type="SMART" id="SM00034">
    <property type="entry name" value="CLECT"/>
    <property type="match status" value="14"/>
</dbReference>
<feature type="domain" description="C-type lectin" evidence="4">
    <location>
        <begin position="708"/>
        <end position="831"/>
    </location>
</feature>
<dbReference type="InterPro" id="IPR050111">
    <property type="entry name" value="C-type_lectin/snaclec_domain"/>
</dbReference>
<accession>A0A8B7N7F1</accession>
<dbReference type="PROSITE" id="PS50041">
    <property type="entry name" value="C_TYPE_LECTIN_2"/>
    <property type="match status" value="14"/>
</dbReference>
<feature type="domain" description="C-type lectin" evidence="4">
    <location>
        <begin position="560"/>
        <end position="683"/>
    </location>
</feature>
<feature type="domain" description="C-type lectin" evidence="4">
    <location>
        <begin position="980"/>
        <end position="1100"/>
    </location>
</feature>